<dbReference type="EMBL" id="ANCE01000018">
    <property type="protein sequence ID" value="EMK26049.1"/>
    <property type="molecule type" value="Genomic_DNA"/>
</dbReference>
<dbReference type="AlphaFoldDB" id="M6FIZ7"/>
<evidence type="ECO:0000313" key="2">
    <source>
        <dbReference type="Proteomes" id="UP000011980"/>
    </source>
</evidence>
<organism evidence="1 2">
    <name type="scientific">Leptospira kirschneri serovar Bulgarica str. Nikolaevo</name>
    <dbReference type="NCBI Taxonomy" id="1240687"/>
    <lineage>
        <taxon>Bacteria</taxon>
        <taxon>Pseudomonadati</taxon>
        <taxon>Spirochaetota</taxon>
        <taxon>Spirochaetia</taxon>
        <taxon>Leptospirales</taxon>
        <taxon>Leptospiraceae</taxon>
        <taxon>Leptospira</taxon>
    </lineage>
</organism>
<reference evidence="1 2" key="1">
    <citation type="submission" date="2013-01" db="EMBL/GenBank/DDBJ databases">
        <authorList>
            <person name="Harkins D.M."/>
            <person name="Durkin A.S."/>
            <person name="Brinkac L.M."/>
            <person name="Haft D.H."/>
            <person name="Selengut J.D."/>
            <person name="Sanka R."/>
            <person name="DePew J."/>
            <person name="Purushe J."/>
            <person name="Galloway R.L."/>
            <person name="Vinetz J.M."/>
            <person name="Sutton G.G."/>
            <person name="Nierman W.C."/>
            <person name="Fouts D.E."/>
        </authorList>
    </citation>
    <scope>NUCLEOTIDE SEQUENCE [LARGE SCALE GENOMIC DNA]</scope>
    <source>
        <strain evidence="1 2">Nikolaevo</strain>
    </source>
</reference>
<name>M6FIZ7_9LEPT</name>
<dbReference type="Proteomes" id="UP000011980">
    <property type="component" value="Unassembled WGS sequence"/>
</dbReference>
<comment type="caution">
    <text evidence="1">The sequence shown here is derived from an EMBL/GenBank/DDBJ whole genome shotgun (WGS) entry which is preliminary data.</text>
</comment>
<sequence length="89" mass="10212">MVFALEFCLENPNTIFSVIPKDFEKIRKTSISKKIFKAVPEFVFDSGFSKSFSSPTTINEFMIQFLLYSLSKDWNGTPLTACFYSIDDT</sequence>
<accession>M6FIZ7</accession>
<gene>
    <name evidence="1" type="ORF">LEP1GSC008_3633</name>
</gene>
<dbReference type="PATRIC" id="fig|1240687.3.peg.273"/>
<evidence type="ECO:0000313" key="1">
    <source>
        <dbReference type="EMBL" id="EMK26049.1"/>
    </source>
</evidence>
<proteinExistence type="predicted"/>
<protein>
    <submittedName>
        <fullName evidence="1">Uncharacterized protein</fullName>
    </submittedName>
</protein>